<protein>
    <submittedName>
        <fullName evidence="1">Uncharacterized protein</fullName>
    </submittedName>
</protein>
<sequence>MLISQSCEQLKQDNSEAVHTTSQSGHRALPILRGDVAESANQLGHNGCFVGKDQSLIAQNLQDEL</sequence>
<dbReference type="AlphaFoldDB" id="A0A2T8JEQ8"/>
<accession>A0A2T8JEQ8</accession>
<name>A0A2T8JEQ8_9POAL</name>
<dbReference type="Proteomes" id="UP000243499">
    <property type="component" value="Chromosome 4"/>
</dbReference>
<gene>
    <name evidence="1" type="ORF">PAHAL_4G319200</name>
</gene>
<proteinExistence type="predicted"/>
<dbReference type="Gramene" id="PVH48385">
    <property type="protein sequence ID" value="PVH48385"/>
    <property type="gene ID" value="PAHAL_4G319200"/>
</dbReference>
<dbReference type="EMBL" id="CM008049">
    <property type="protein sequence ID" value="PVH48385.1"/>
    <property type="molecule type" value="Genomic_DNA"/>
</dbReference>
<evidence type="ECO:0000313" key="1">
    <source>
        <dbReference type="EMBL" id="PVH48385.1"/>
    </source>
</evidence>
<reference evidence="1" key="1">
    <citation type="submission" date="2018-04" db="EMBL/GenBank/DDBJ databases">
        <title>WGS assembly of Panicum hallii.</title>
        <authorList>
            <person name="Lovell J."/>
            <person name="Jenkins J."/>
            <person name="Lowry D."/>
            <person name="Mamidi S."/>
            <person name="Sreedasyam A."/>
            <person name="Weng X."/>
            <person name="Barry K."/>
            <person name="Bonette J."/>
            <person name="Campitelli B."/>
            <person name="Daum C."/>
            <person name="Gordon S."/>
            <person name="Gould B."/>
            <person name="Lipzen A."/>
            <person name="Macqueen A."/>
            <person name="Palacio-Mejia J."/>
            <person name="Plott C."/>
            <person name="Shakirov E."/>
            <person name="Shu S."/>
            <person name="Yoshinaga Y."/>
            <person name="Zane M."/>
            <person name="Rokhsar D."/>
            <person name="Grimwood J."/>
            <person name="Schmutz J."/>
            <person name="Juenger T."/>
        </authorList>
    </citation>
    <scope>NUCLEOTIDE SEQUENCE [LARGE SCALE GENOMIC DNA]</scope>
    <source>
        <strain evidence="1">FIL2</strain>
    </source>
</reference>
<organism evidence="1">
    <name type="scientific">Panicum hallii</name>
    <dbReference type="NCBI Taxonomy" id="206008"/>
    <lineage>
        <taxon>Eukaryota</taxon>
        <taxon>Viridiplantae</taxon>
        <taxon>Streptophyta</taxon>
        <taxon>Embryophyta</taxon>
        <taxon>Tracheophyta</taxon>
        <taxon>Spermatophyta</taxon>
        <taxon>Magnoliopsida</taxon>
        <taxon>Liliopsida</taxon>
        <taxon>Poales</taxon>
        <taxon>Poaceae</taxon>
        <taxon>PACMAD clade</taxon>
        <taxon>Panicoideae</taxon>
        <taxon>Panicodae</taxon>
        <taxon>Paniceae</taxon>
        <taxon>Panicinae</taxon>
        <taxon>Panicum</taxon>
        <taxon>Panicum sect. Panicum</taxon>
    </lineage>
</organism>